<proteinExistence type="predicted"/>
<dbReference type="EMBL" id="UINC01000538">
    <property type="protein sequence ID" value="SUZ57038.1"/>
    <property type="molecule type" value="Genomic_DNA"/>
</dbReference>
<dbReference type="PANTHER" id="PTHR23513">
    <property type="entry name" value="INTEGRAL MEMBRANE EFFLUX PROTEIN-RELATED"/>
    <property type="match status" value="1"/>
</dbReference>
<keyword evidence="2" id="KW-0813">Transport</keyword>
<evidence type="ECO:0000256" key="2">
    <source>
        <dbReference type="ARBA" id="ARBA00022448"/>
    </source>
</evidence>
<reference evidence="8" key="1">
    <citation type="submission" date="2018-05" db="EMBL/GenBank/DDBJ databases">
        <authorList>
            <person name="Lanie J.A."/>
            <person name="Ng W.-L."/>
            <person name="Kazmierczak K.M."/>
            <person name="Andrzejewski T.M."/>
            <person name="Davidsen T.M."/>
            <person name="Wayne K.J."/>
            <person name="Tettelin H."/>
            <person name="Glass J.I."/>
            <person name="Rusch D."/>
            <person name="Podicherti R."/>
            <person name="Tsui H.-C.T."/>
            <person name="Winkler M.E."/>
        </authorList>
    </citation>
    <scope>NUCLEOTIDE SEQUENCE</scope>
</reference>
<dbReference type="AlphaFoldDB" id="A0A381NT47"/>
<dbReference type="CDD" id="cd06173">
    <property type="entry name" value="MFS_MefA_like"/>
    <property type="match status" value="1"/>
</dbReference>
<protein>
    <recommendedName>
        <fullName evidence="9">Major facilitator superfamily (MFS) profile domain-containing protein</fullName>
    </recommendedName>
</protein>
<keyword evidence="3" id="KW-1003">Cell membrane</keyword>
<comment type="subcellular location">
    <subcellularLocation>
        <location evidence="1">Cell membrane</location>
        <topology evidence="1">Multi-pass membrane protein</topology>
    </subcellularLocation>
</comment>
<feature type="transmembrane region" description="Helical" evidence="7">
    <location>
        <begin position="352"/>
        <end position="370"/>
    </location>
</feature>
<evidence type="ECO:0008006" key="9">
    <source>
        <dbReference type="Google" id="ProtNLM"/>
    </source>
</evidence>
<accession>A0A381NT47</accession>
<feature type="transmembrane region" description="Helical" evidence="7">
    <location>
        <begin position="88"/>
        <end position="105"/>
    </location>
</feature>
<dbReference type="SUPFAM" id="SSF103473">
    <property type="entry name" value="MFS general substrate transporter"/>
    <property type="match status" value="1"/>
</dbReference>
<gene>
    <name evidence="8" type="ORF">METZ01_LOCUS9892</name>
</gene>
<name>A0A381NT47_9ZZZZ</name>
<dbReference type="Gene3D" id="1.20.1250.20">
    <property type="entry name" value="MFS general substrate transporter like domains"/>
    <property type="match status" value="1"/>
</dbReference>
<feature type="transmembrane region" description="Helical" evidence="7">
    <location>
        <begin position="317"/>
        <end position="340"/>
    </location>
</feature>
<sequence length="434" mass="47336">MIKKILESRFLAALQYRDYRVLWTGNMSASAAAWALIVARGWIVWEMSGSSLFVGLVTFLAMIPRVVIPPFTGYLADKYDRPKVMASIYALNLTHTLILAGLMAFNQMEMWHLMILAFVNGSARSAQMPVGQALVPNLVPKEKLLNAIALNQATMHGSRLLGPLTILPLLASTRIEWAFLTCSFFYLISLIQALRIKTSSTGSMDSKKGFFSNFTQGVPYVYKHPLLKLIVMMAFFHCGFTMSFEAVLPVLSVERFNATSGGDFSLMMMSIGGGALISLIWLSGVTNETTKGKLFLNLGVISGLAPILLAFSPNIYFAIGSAALMGASQAGYMTLTHTMIQLATDDSVRGRVGAVYSVHIGGIMASMNLANGAMSDLSFLRLDLIVGSRVLLPADTMLTIGGILFIACVFISWFILSLRKIYRTGIPQTTLSQT</sequence>
<evidence type="ECO:0000256" key="4">
    <source>
        <dbReference type="ARBA" id="ARBA00022692"/>
    </source>
</evidence>
<evidence type="ECO:0000256" key="6">
    <source>
        <dbReference type="ARBA" id="ARBA00023136"/>
    </source>
</evidence>
<dbReference type="GO" id="GO:0005886">
    <property type="term" value="C:plasma membrane"/>
    <property type="evidence" value="ECO:0007669"/>
    <property type="project" value="UniProtKB-SubCell"/>
</dbReference>
<keyword evidence="5 7" id="KW-1133">Transmembrane helix</keyword>
<evidence type="ECO:0000256" key="1">
    <source>
        <dbReference type="ARBA" id="ARBA00004651"/>
    </source>
</evidence>
<feature type="transmembrane region" description="Helical" evidence="7">
    <location>
        <begin position="177"/>
        <end position="194"/>
    </location>
</feature>
<feature type="transmembrane region" description="Helical" evidence="7">
    <location>
        <begin position="21"/>
        <end position="45"/>
    </location>
</feature>
<feature type="transmembrane region" description="Helical" evidence="7">
    <location>
        <begin position="390"/>
        <end position="416"/>
    </location>
</feature>
<dbReference type="PANTHER" id="PTHR23513:SF6">
    <property type="entry name" value="MAJOR FACILITATOR SUPERFAMILY ASSOCIATED DOMAIN-CONTAINING PROTEIN"/>
    <property type="match status" value="1"/>
</dbReference>
<keyword evidence="6 7" id="KW-0472">Membrane</keyword>
<dbReference type="Pfam" id="PF05977">
    <property type="entry name" value="MFS_3"/>
    <property type="match status" value="1"/>
</dbReference>
<dbReference type="InterPro" id="IPR036259">
    <property type="entry name" value="MFS_trans_sf"/>
</dbReference>
<feature type="transmembrane region" description="Helical" evidence="7">
    <location>
        <begin position="226"/>
        <end position="244"/>
    </location>
</feature>
<feature type="transmembrane region" description="Helical" evidence="7">
    <location>
        <begin position="264"/>
        <end position="282"/>
    </location>
</feature>
<organism evidence="8">
    <name type="scientific">marine metagenome</name>
    <dbReference type="NCBI Taxonomy" id="408172"/>
    <lineage>
        <taxon>unclassified sequences</taxon>
        <taxon>metagenomes</taxon>
        <taxon>ecological metagenomes</taxon>
    </lineage>
</organism>
<feature type="transmembrane region" description="Helical" evidence="7">
    <location>
        <begin position="294"/>
        <end position="311"/>
    </location>
</feature>
<evidence type="ECO:0000256" key="3">
    <source>
        <dbReference type="ARBA" id="ARBA00022475"/>
    </source>
</evidence>
<keyword evidence="4 7" id="KW-0812">Transmembrane</keyword>
<evidence type="ECO:0000256" key="7">
    <source>
        <dbReference type="SAM" id="Phobius"/>
    </source>
</evidence>
<evidence type="ECO:0000256" key="5">
    <source>
        <dbReference type="ARBA" id="ARBA00022989"/>
    </source>
</evidence>
<dbReference type="InterPro" id="IPR010290">
    <property type="entry name" value="TM_effector"/>
</dbReference>
<evidence type="ECO:0000313" key="8">
    <source>
        <dbReference type="EMBL" id="SUZ57038.1"/>
    </source>
</evidence>
<feature type="transmembrane region" description="Helical" evidence="7">
    <location>
        <begin position="51"/>
        <end position="76"/>
    </location>
</feature>